<dbReference type="AlphaFoldDB" id="A0A917E113"/>
<accession>A0A917E113</accession>
<protein>
    <submittedName>
        <fullName evidence="1">Uncharacterized protein</fullName>
    </submittedName>
</protein>
<gene>
    <name evidence="1" type="ORF">GCM10010911_52650</name>
</gene>
<proteinExistence type="predicted"/>
<reference evidence="1" key="1">
    <citation type="journal article" date="2014" name="Int. J. Syst. Evol. Microbiol.">
        <title>Complete genome sequence of Corynebacterium casei LMG S-19264T (=DSM 44701T), isolated from a smear-ripened cheese.</title>
        <authorList>
            <consortium name="US DOE Joint Genome Institute (JGI-PGF)"/>
            <person name="Walter F."/>
            <person name="Albersmeier A."/>
            <person name="Kalinowski J."/>
            <person name="Ruckert C."/>
        </authorList>
    </citation>
    <scope>NUCLEOTIDE SEQUENCE</scope>
    <source>
        <strain evidence="1">CGMCC 1.15178</strain>
    </source>
</reference>
<dbReference type="Proteomes" id="UP000612456">
    <property type="component" value="Unassembled WGS sequence"/>
</dbReference>
<sequence length="134" mass="15931">MIWLAKLVHYMRPGTISCEEAKHPKPKKQNADKFQRLRERLYFLNGQKNGILKKRSDFEIVFYRVKQETGFSFKYHTVMLMPLFDIFEGEAPCALEENGMILRKLVFTAQESVTDHSSWKIAHYSSTYLTRRRH</sequence>
<comment type="caution">
    <text evidence="1">The sequence shown here is derived from an EMBL/GenBank/DDBJ whole genome shotgun (WGS) entry which is preliminary data.</text>
</comment>
<name>A0A917E113_9BACL</name>
<dbReference type="RefSeq" id="WP_188996676.1">
    <property type="nucleotide sequence ID" value="NZ_BMHP01000004.1"/>
</dbReference>
<evidence type="ECO:0000313" key="2">
    <source>
        <dbReference type="Proteomes" id="UP000612456"/>
    </source>
</evidence>
<evidence type="ECO:0000313" key="1">
    <source>
        <dbReference type="EMBL" id="GGD87671.1"/>
    </source>
</evidence>
<organism evidence="1 2">
    <name type="scientific">Paenibacillus nasutitermitis</name>
    <dbReference type="NCBI Taxonomy" id="1652958"/>
    <lineage>
        <taxon>Bacteria</taxon>
        <taxon>Bacillati</taxon>
        <taxon>Bacillota</taxon>
        <taxon>Bacilli</taxon>
        <taxon>Bacillales</taxon>
        <taxon>Paenibacillaceae</taxon>
        <taxon>Paenibacillus</taxon>
    </lineage>
</organism>
<reference evidence="1" key="2">
    <citation type="submission" date="2020-09" db="EMBL/GenBank/DDBJ databases">
        <authorList>
            <person name="Sun Q."/>
            <person name="Zhou Y."/>
        </authorList>
    </citation>
    <scope>NUCLEOTIDE SEQUENCE</scope>
    <source>
        <strain evidence="1">CGMCC 1.15178</strain>
    </source>
</reference>
<keyword evidence="2" id="KW-1185">Reference proteome</keyword>
<dbReference type="EMBL" id="BMHP01000004">
    <property type="protein sequence ID" value="GGD87671.1"/>
    <property type="molecule type" value="Genomic_DNA"/>
</dbReference>